<accession>A0A9D3UYW3</accession>
<comment type="similarity">
    <text evidence="3 12">Belongs to the glycosyl hydrolase 35 family.</text>
</comment>
<evidence type="ECO:0000313" key="18">
    <source>
        <dbReference type="Proteomes" id="UP000828251"/>
    </source>
</evidence>
<dbReference type="OrthoDB" id="1657402at2759"/>
<dbReference type="Proteomes" id="UP000828251">
    <property type="component" value="Unassembled WGS sequence"/>
</dbReference>
<dbReference type="Gene3D" id="3.20.20.80">
    <property type="entry name" value="Glycosidases"/>
    <property type="match status" value="1"/>
</dbReference>
<dbReference type="PANTHER" id="PTHR23421">
    <property type="entry name" value="BETA-GALACTOSIDASE RELATED"/>
    <property type="match status" value="1"/>
</dbReference>
<keyword evidence="5" id="KW-0052">Apoplast</keyword>
<dbReference type="InterPro" id="IPR019801">
    <property type="entry name" value="Glyco_hydro_35_CS"/>
</dbReference>
<evidence type="ECO:0000256" key="5">
    <source>
        <dbReference type="ARBA" id="ARBA00022523"/>
    </source>
</evidence>
<dbReference type="FunFam" id="2.60.120.260:FF:000142">
    <property type="entry name" value="Beta-galactosidase"/>
    <property type="match status" value="1"/>
</dbReference>
<keyword evidence="18" id="KW-1185">Reference proteome</keyword>
<evidence type="ECO:0000259" key="16">
    <source>
        <dbReference type="Pfam" id="PF21467"/>
    </source>
</evidence>
<evidence type="ECO:0000256" key="7">
    <source>
        <dbReference type="ARBA" id="ARBA00022729"/>
    </source>
</evidence>
<feature type="domain" description="Glycoside hydrolase 35 catalytic" evidence="14">
    <location>
        <begin position="107"/>
        <end position="413"/>
    </location>
</feature>
<feature type="transmembrane region" description="Helical" evidence="13">
    <location>
        <begin position="74"/>
        <end position="92"/>
    </location>
</feature>
<evidence type="ECO:0000256" key="8">
    <source>
        <dbReference type="ARBA" id="ARBA00022801"/>
    </source>
</evidence>
<evidence type="ECO:0000256" key="1">
    <source>
        <dbReference type="ARBA" id="ARBA00001412"/>
    </source>
</evidence>
<dbReference type="InterPro" id="IPR001944">
    <property type="entry name" value="Glycoside_Hdrlase_35"/>
</dbReference>
<dbReference type="SUPFAM" id="SSF49785">
    <property type="entry name" value="Galactose-binding domain-like"/>
    <property type="match status" value="2"/>
</dbReference>
<evidence type="ECO:0000256" key="3">
    <source>
        <dbReference type="ARBA" id="ARBA00009809"/>
    </source>
</evidence>
<dbReference type="InterPro" id="IPR048913">
    <property type="entry name" value="BetaGal_gal-bd"/>
</dbReference>
<dbReference type="GO" id="GO:0048046">
    <property type="term" value="C:apoplast"/>
    <property type="evidence" value="ECO:0007669"/>
    <property type="project" value="UniProtKB-SubCell"/>
</dbReference>
<sequence length="773" mass="86850">MQIVANIAHELVTHKCDVYAFEVVILELFSGEEALKFLVDEESGGYQRMSVIDTTREVAISGNVRVRGAMEKGMLVLGLVAVMVVGVVVVVVESSVGGEEVNYDGRSLIINGQRKLLFSASIHYPRSTPEMWGSLIGKAKEGGIDVIQTYVFWNLHEPEKGQYDFSGRADIVRFIKEIQAHGLYASLRIGPFIEAEWNYGGLPFWLHEVPGIVYRCDNEPFKVHMQNFTTKIVNMMKSENLYASQGGPIILSQIENEYEIVEHAFHEKGPPYVRWAAQMAVALQTGVPWMMCKQYDAPDPVINTCNGMKCGVSFPGPNSPNKPWLWTENWTTWYRAYGKEPETRSAQDIAFQVALFVARNGTFVNYYMYHGGTNFGRTTSAFTTTSYYDDAPLDEYGFIRLPKWGHLKQLHEAIKSCSNPILFGTQFTLSLGQQQMGYIYQRTSGECAAFLVNQDDISIAVIFRNSSYELGPNSVSILPDCKNVVFNTAKVNVKNNTRLITTGKKFNESEMWQEFKDIIPTFADTPMRSKTLLEHMNTTKGMSDYLWYTFSYQHESSNSKAVVSVRSAGHVLHAFVNGALVGSGNGNHEKVNFTLDNTITLNNGSNNISLLSVTVGLPDSGAFLERKALGLRRVRIHDVQNSKDLSNHRWGYQVGLLGEKLQIYMDHSSSNVQWRNFTSSNNPLTWYKIRFDVPTKNESFGLNLGSMGKGEVWINGQSIGRYWASFLTTQGLPYQTWYHVPGSFLKPKDNLLVILEEQNGSPLGISLDIISTI</sequence>
<reference evidence="17 18" key="1">
    <citation type="journal article" date="2021" name="Plant Biotechnol. J.">
        <title>Multi-omics assisted identification of the key and species-specific regulatory components of drought-tolerant mechanisms in Gossypium stocksii.</title>
        <authorList>
            <person name="Yu D."/>
            <person name="Ke L."/>
            <person name="Zhang D."/>
            <person name="Wu Y."/>
            <person name="Sun Y."/>
            <person name="Mei J."/>
            <person name="Sun J."/>
            <person name="Sun Y."/>
        </authorList>
    </citation>
    <scope>NUCLEOTIDE SEQUENCE [LARGE SCALE GENOMIC DNA]</scope>
    <source>
        <strain evidence="18">cv. E1</strain>
        <tissue evidence="17">Leaf</tissue>
    </source>
</reference>
<evidence type="ECO:0000256" key="10">
    <source>
        <dbReference type="ARBA" id="ARBA00023295"/>
    </source>
</evidence>
<evidence type="ECO:0000259" key="15">
    <source>
        <dbReference type="Pfam" id="PF17834"/>
    </source>
</evidence>
<feature type="domain" description="Beta-galactosidase beta-sandwich" evidence="15">
    <location>
        <begin position="438"/>
        <end position="491"/>
    </location>
</feature>
<dbReference type="InterPro" id="IPR008979">
    <property type="entry name" value="Galactose-bd-like_sf"/>
</dbReference>
<protein>
    <recommendedName>
        <fullName evidence="4 11">Beta-galactosidase</fullName>
        <ecNumber evidence="4 11">3.2.1.23</ecNumber>
    </recommendedName>
</protein>
<evidence type="ECO:0000256" key="12">
    <source>
        <dbReference type="RuleBase" id="RU003679"/>
    </source>
</evidence>
<name>A0A9D3UYW3_9ROSI</name>
<evidence type="ECO:0000256" key="13">
    <source>
        <dbReference type="SAM" id="Phobius"/>
    </source>
</evidence>
<keyword evidence="7" id="KW-0732">Signal</keyword>
<comment type="catalytic activity">
    <reaction evidence="1 11">
        <text>Hydrolysis of terminal non-reducing beta-D-galactose residues in beta-D-galactosides.</text>
        <dbReference type="EC" id="3.2.1.23"/>
    </reaction>
</comment>
<keyword evidence="10 11" id="KW-0326">Glycosidase</keyword>
<dbReference type="FunFam" id="3.20.20.80:FF:000098">
    <property type="entry name" value="Beta-galactosidase"/>
    <property type="match status" value="1"/>
</dbReference>
<dbReference type="InterPro" id="IPR041392">
    <property type="entry name" value="GHD"/>
</dbReference>
<dbReference type="Pfam" id="PF01301">
    <property type="entry name" value="Glyco_hydro_35"/>
    <property type="match status" value="1"/>
</dbReference>
<dbReference type="InterPro" id="IPR031330">
    <property type="entry name" value="Gly_Hdrlase_35_cat"/>
</dbReference>
<organism evidence="17 18">
    <name type="scientific">Gossypium stocksii</name>
    <dbReference type="NCBI Taxonomy" id="47602"/>
    <lineage>
        <taxon>Eukaryota</taxon>
        <taxon>Viridiplantae</taxon>
        <taxon>Streptophyta</taxon>
        <taxon>Embryophyta</taxon>
        <taxon>Tracheophyta</taxon>
        <taxon>Spermatophyta</taxon>
        <taxon>Magnoliopsida</taxon>
        <taxon>eudicotyledons</taxon>
        <taxon>Gunneridae</taxon>
        <taxon>Pentapetalae</taxon>
        <taxon>rosids</taxon>
        <taxon>malvids</taxon>
        <taxon>Malvales</taxon>
        <taxon>Malvaceae</taxon>
        <taxon>Malvoideae</taxon>
        <taxon>Gossypium</taxon>
    </lineage>
</organism>
<dbReference type="PROSITE" id="PS01182">
    <property type="entry name" value="GLYCOSYL_HYDROL_F35"/>
    <property type="match status" value="1"/>
</dbReference>
<keyword evidence="6" id="KW-0964">Secreted</keyword>
<dbReference type="GO" id="GO:0005975">
    <property type="term" value="P:carbohydrate metabolic process"/>
    <property type="evidence" value="ECO:0007669"/>
    <property type="project" value="InterPro"/>
</dbReference>
<evidence type="ECO:0000256" key="9">
    <source>
        <dbReference type="ARBA" id="ARBA00023180"/>
    </source>
</evidence>
<evidence type="ECO:0000259" key="14">
    <source>
        <dbReference type="Pfam" id="PF01301"/>
    </source>
</evidence>
<dbReference type="GO" id="GO:0004565">
    <property type="term" value="F:beta-galactosidase activity"/>
    <property type="evidence" value="ECO:0007669"/>
    <property type="project" value="UniProtKB-EC"/>
</dbReference>
<dbReference type="InterPro" id="IPR017853">
    <property type="entry name" value="GH"/>
</dbReference>
<gene>
    <name evidence="17" type="ORF">J1N35_030029</name>
</gene>
<evidence type="ECO:0000256" key="11">
    <source>
        <dbReference type="RuleBase" id="RU000675"/>
    </source>
</evidence>
<dbReference type="Pfam" id="PF21467">
    <property type="entry name" value="BetaGal_gal-bd"/>
    <property type="match status" value="1"/>
</dbReference>
<comment type="caution">
    <text evidence="17">The sequence shown here is derived from an EMBL/GenBank/DDBJ whole genome shotgun (WGS) entry which is preliminary data.</text>
</comment>
<dbReference type="Gene3D" id="2.60.120.260">
    <property type="entry name" value="Galactose-binding domain-like"/>
    <property type="match status" value="1"/>
</dbReference>
<dbReference type="SUPFAM" id="SSF51445">
    <property type="entry name" value="(Trans)glycosidases"/>
    <property type="match status" value="1"/>
</dbReference>
<evidence type="ECO:0000256" key="2">
    <source>
        <dbReference type="ARBA" id="ARBA00004271"/>
    </source>
</evidence>
<keyword evidence="13" id="KW-1133">Transmembrane helix</keyword>
<dbReference type="PRINTS" id="PR00742">
    <property type="entry name" value="GLHYDRLASE35"/>
</dbReference>
<dbReference type="EMBL" id="JAIQCV010000009">
    <property type="protein sequence ID" value="KAH1065042.1"/>
    <property type="molecule type" value="Genomic_DNA"/>
</dbReference>
<dbReference type="EC" id="3.2.1.23" evidence="4 11"/>
<dbReference type="Pfam" id="PF17834">
    <property type="entry name" value="GHD"/>
    <property type="match status" value="1"/>
</dbReference>
<evidence type="ECO:0000256" key="4">
    <source>
        <dbReference type="ARBA" id="ARBA00012756"/>
    </source>
</evidence>
<dbReference type="AlphaFoldDB" id="A0A9D3UYW3"/>
<feature type="domain" description="Beta-galactosidase galactose-binding" evidence="16">
    <location>
        <begin position="684"/>
        <end position="750"/>
    </location>
</feature>
<proteinExistence type="inferred from homology"/>
<dbReference type="FunFam" id="2.60.120.260:FF:000050">
    <property type="entry name" value="Beta-galactosidase"/>
    <property type="match status" value="1"/>
</dbReference>
<keyword evidence="8 11" id="KW-0378">Hydrolase</keyword>
<keyword evidence="9" id="KW-0325">Glycoprotein</keyword>
<evidence type="ECO:0000313" key="17">
    <source>
        <dbReference type="EMBL" id="KAH1065042.1"/>
    </source>
</evidence>
<evidence type="ECO:0000256" key="6">
    <source>
        <dbReference type="ARBA" id="ARBA00022525"/>
    </source>
</evidence>
<keyword evidence="13" id="KW-0812">Transmembrane</keyword>
<keyword evidence="13" id="KW-0472">Membrane</keyword>
<comment type="subcellular location">
    <subcellularLocation>
        <location evidence="2">Secreted</location>
        <location evidence="2">Extracellular space</location>
        <location evidence="2">Apoplast</location>
    </subcellularLocation>
</comment>